<name>A0AAD7IPK4_9AGAR</name>
<keyword evidence="4" id="KW-1185">Reference proteome</keyword>
<evidence type="ECO:0000313" key="3">
    <source>
        <dbReference type="EMBL" id="KAJ7746179.1"/>
    </source>
</evidence>
<accession>A0AAD7IPK4</accession>
<feature type="compositionally biased region" description="Low complexity" evidence="1">
    <location>
        <begin position="133"/>
        <end position="146"/>
    </location>
</feature>
<organism evidence="3 4">
    <name type="scientific">Mycena maculata</name>
    <dbReference type="NCBI Taxonomy" id="230809"/>
    <lineage>
        <taxon>Eukaryota</taxon>
        <taxon>Fungi</taxon>
        <taxon>Dikarya</taxon>
        <taxon>Basidiomycota</taxon>
        <taxon>Agaricomycotina</taxon>
        <taxon>Agaricomycetes</taxon>
        <taxon>Agaricomycetidae</taxon>
        <taxon>Agaricales</taxon>
        <taxon>Marasmiineae</taxon>
        <taxon>Mycenaceae</taxon>
        <taxon>Mycena</taxon>
    </lineage>
</organism>
<feature type="chain" id="PRO_5042004238" evidence="2">
    <location>
        <begin position="20"/>
        <end position="202"/>
    </location>
</feature>
<reference evidence="3" key="1">
    <citation type="submission" date="2023-03" db="EMBL/GenBank/DDBJ databases">
        <title>Massive genome expansion in bonnet fungi (Mycena s.s.) driven by repeated elements and novel gene families across ecological guilds.</title>
        <authorList>
            <consortium name="Lawrence Berkeley National Laboratory"/>
            <person name="Harder C.B."/>
            <person name="Miyauchi S."/>
            <person name="Viragh M."/>
            <person name="Kuo A."/>
            <person name="Thoen E."/>
            <person name="Andreopoulos B."/>
            <person name="Lu D."/>
            <person name="Skrede I."/>
            <person name="Drula E."/>
            <person name="Henrissat B."/>
            <person name="Morin E."/>
            <person name="Kohler A."/>
            <person name="Barry K."/>
            <person name="LaButti K."/>
            <person name="Morin E."/>
            <person name="Salamov A."/>
            <person name="Lipzen A."/>
            <person name="Mereny Z."/>
            <person name="Hegedus B."/>
            <person name="Baldrian P."/>
            <person name="Stursova M."/>
            <person name="Weitz H."/>
            <person name="Taylor A."/>
            <person name="Grigoriev I.V."/>
            <person name="Nagy L.G."/>
            <person name="Martin F."/>
            <person name="Kauserud H."/>
        </authorList>
    </citation>
    <scope>NUCLEOTIDE SEQUENCE</scope>
    <source>
        <strain evidence="3">CBHHK188m</strain>
    </source>
</reference>
<dbReference type="AlphaFoldDB" id="A0AAD7IPK4"/>
<evidence type="ECO:0000313" key="4">
    <source>
        <dbReference type="Proteomes" id="UP001215280"/>
    </source>
</evidence>
<proteinExistence type="predicted"/>
<dbReference type="EMBL" id="JARJLG010000099">
    <property type="protein sequence ID" value="KAJ7746179.1"/>
    <property type="molecule type" value="Genomic_DNA"/>
</dbReference>
<dbReference type="Proteomes" id="UP001215280">
    <property type="component" value="Unassembled WGS sequence"/>
</dbReference>
<comment type="caution">
    <text evidence="3">The sequence shown here is derived from an EMBL/GenBank/DDBJ whole genome shotgun (WGS) entry which is preliminary data.</text>
</comment>
<gene>
    <name evidence="3" type="ORF">DFH07DRAFT_592358</name>
</gene>
<protein>
    <submittedName>
        <fullName evidence="3">Uncharacterized protein</fullName>
    </submittedName>
</protein>
<sequence>MPSLASFSILCILTASVQAIHVEVHPRQANESITFTIEPSPTITATAVVAAYSDYAAACGTDLDVIAYSALPDYIQETGPMATNATILDQGFQEFLESNDDDWAAGEQACNSASSALDGAILAASTSSGALSSGSKTSLHSGSSSGNQATQTQPPAIKPVPATTTSTVIATGGSNAAVGVQQHGRSLMVVICVALVGQMTRM</sequence>
<feature type="signal peptide" evidence="2">
    <location>
        <begin position="1"/>
        <end position="19"/>
    </location>
</feature>
<feature type="region of interest" description="Disordered" evidence="1">
    <location>
        <begin position="133"/>
        <end position="160"/>
    </location>
</feature>
<keyword evidence="2" id="KW-0732">Signal</keyword>
<evidence type="ECO:0000256" key="1">
    <source>
        <dbReference type="SAM" id="MobiDB-lite"/>
    </source>
</evidence>
<evidence type="ECO:0000256" key="2">
    <source>
        <dbReference type="SAM" id="SignalP"/>
    </source>
</evidence>